<dbReference type="Pfam" id="PF00990">
    <property type="entry name" value="GGDEF"/>
    <property type="match status" value="1"/>
</dbReference>
<dbReference type="InterPro" id="IPR035965">
    <property type="entry name" value="PAS-like_dom_sf"/>
</dbReference>
<dbReference type="PROSITE" id="PS50887">
    <property type="entry name" value="GGDEF"/>
    <property type="match status" value="1"/>
</dbReference>
<dbReference type="RefSeq" id="WP_253645899.1">
    <property type="nucleotide sequence ID" value="NZ_BAAAMO010000002.1"/>
</dbReference>
<dbReference type="SMART" id="SM00091">
    <property type="entry name" value="PAS"/>
    <property type="match status" value="3"/>
</dbReference>
<dbReference type="InterPro" id="IPR000160">
    <property type="entry name" value="GGDEF_dom"/>
</dbReference>
<feature type="compositionally biased region" description="Low complexity" evidence="1">
    <location>
        <begin position="14"/>
        <end position="27"/>
    </location>
</feature>
<dbReference type="NCBIfam" id="TIGR00254">
    <property type="entry name" value="GGDEF"/>
    <property type="match status" value="1"/>
</dbReference>
<dbReference type="Pfam" id="PF00989">
    <property type="entry name" value="PAS"/>
    <property type="match status" value="1"/>
</dbReference>
<dbReference type="InterPro" id="IPR000014">
    <property type="entry name" value="PAS"/>
</dbReference>
<proteinExistence type="predicted"/>
<dbReference type="InterPro" id="IPR001633">
    <property type="entry name" value="EAL_dom"/>
</dbReference>
<dbReference type="Pfam" id="PF00563">
    <property type="entry name" value="EAL"/>
    <property type="match status" value="1"/>
</dbReference>
<evidence type="ECO:0000259" key="2">
    <source>
        <dbReference type="PROSITE" id="PS50883"/>
    </source>
</evidence>
<dbReference type="InterPro" id="IPR013767">
    <property type="entry name" value="PAS_fold"/>
</dbReference>
<feature type="compositionally biased region" description="Acidic residues" evidence="1">
    <location>
        <begin position="1"/>
        <end position="13"/>
    </location>
</feature>
<dbReference type="Gene3D" id="3.30.450.20">
    <property type="entry name" value="PAS domain"/>
    <property type="match status" value="3"/>
</dbReference>
<dbReference type="InterPro" id="IPR035919">
    <property type="entry name" value="EAL_sf"/>
</dbReference>
<sequence length="833" mass="89562">MDDGDDQEIDDQDIVAPAAAPMTSPAASSSVAERYRLLLELSPDSIAVHQHGEIVYVNSAAVRFARVDDPAALIGRPISDFVHPDSLPRMLERITAMGAEAGASTIPEEMLMTNSTGETRTMEVTSVRTVWSGEPAYQVIMRDVAAQKAAEIALRHQAALVDHVSDAVISVDAQLAVRSWNQGARRLYGIAPIGAVGLPLATLVGADIDPQRILATGGSVDALHHRGDTGRPIMVHLSVTALGDGYLVVGAATRRPLIERLGTILTSLHQAVVVVDEDGRVALANPAALAALQVTAPQVPGLPFDDIGLDFPDDATSPVAACLRTGRPVVDRLATIETPDGRRWLSCSVRAIDDDVDVTAALVSMVDITDHHERTSQLAWEANHDYLTGLLNRGGVLRRLATHLEALTDADDRIAVYYLDLDNFKLVNDSLGHSVGDEVLQEIARRLDGVTPPGSAIGRIGGDEFVIVTPLSADYADSIERQSLQVHAAVNGPIALGSRSERLTISIGVVVAGVGDTRTPTDLLRDADIALYQAKLEASSQTPYVRFRVAHRQDLQRRQRIEQDLRAAMHADAEGLHLEYQPVVTTGDHRVVAVEALLRWDHPELGRISPAEFIPIAEMTDLIDLVGEFVVRTATREFTQRPWTTDLTLCVNVSRRELSDRALLSRLNRALIETGLAPERLCVEITESALAAIDSRAPATVAAVRELGIQVAIDDFGTGASSLNQLYRMPISILKTAKPFVDALDESVEARAILSSIVAMAHTTGMRVVAEGVETSSQAAKVAGVGCDFAQGYYYATPRLLADIEPLVRAGTTATTRVGTEGQPSPDFRDDAR</sequence>
<dbReference type="PANTHER" id="PTHR44757">
    <property type="entry name" value="DIGUANYLATE CYCLASE DGCP"/>
    <property type="match status" value="1"/>
</dbReference>
<name>A0ABW3GBA9_9NOCA</name>
<keyword evidence="5" id="KW-1185">Reference proteome</keyword>
<dbReference type="Pfam" id="PF08448">
    <property type="entry name" value="PAS_4"/>
    <property type="match status" value="1"/>
</dbReference>
<dbReference type="SMART" id="SM00267">
    <property type="entry name" value="GGDEF"/>
    <property type="match status" value="1"/>
</dbReference>
<reference evidence="5" key="1">
    <citation type="journal article" date="2019" name="Int. J. Syst. Evol. Microbiol.">
        <title>The Global Catalogue of Microorganisms (GCM) 10K type strain sequencing project: providing services to taxonomists for standard genome sequencing and annotation.</title>
        <authorList>
            <consortium name="The Broad Institute Genomics Platform"/>
            <consortium name="The Broad Institute Genome Sequencing Center for Infectious Disease"/>
            <person name="Wu L."/>
            <person name="Ma J."/>
        </authorList>
    </citation>
    <scope>NUCLEOTIDE SEQUENCE [LARGE SCALE GENOMIC DNA]</scope>
    <source>
        <strain evidence="5">CCUG 50873</strain>
    </source>
</reference>
<dbReference type="PROSITE" id="PS50883">
    <property type="entry name" value="EAL"/>
    <property type="match status" value="1"/>
</dbReference>
<dbReference type="SUPFAM" id="SSF55785">
    <property type="entry name" value="PYP-like sensor domain (PAS domain)"/>
    <property type="match status" value="3"/>
</dbReference>
<feature type="region of interest" description="Disordered" evidence="1">
    <location>
        <begin position="1"/>
        <end position="27"/>
    </location>
</feature>
<dbReference type="SUPFAM" id="SSF141868">
    <property type="entry name" value="EAL domain-like"/>
    <property type="match status" value="1"/>
</dbReference>
<evidence type="ECO:0000313" key="5">
    <source>
        <dbReference type="Proteomes" id="UP001597068"/>
    </source>
</evidence>
<dbReference type="Gene3D" id="3.20.20.450">
    <property type="entry name" value="EAL domain"/>
    <property type="match status" value="1"/>
</dbReference>
<gene>
    <name evidence="4" type="ORF">ACFQ04_10730</name>
</gene>
<dbReference type="InterPro" id="IPR052155">
    <property type="entry name" value="Biofilm_reg_signaling"/>
</dbReference>
<dbReference type="PANTHER" id="PTHR44757:SF2">
    <property type="entry name" value="BIOFILM ARCHITECTURE MAINTENANCE PROTEIN MBAA"/>
    <property type="match status" value="1"/>
</dbReference>
<dbReference type="EMBL" id="JBHTIL010000001">
    <property type="protein sequence ID" value="MFD0926210.1"/>
    <property type="molecule type" value="Genomic_DNA"/>
</dbReference>
<dbReference type="InterPro" id="IPR029787">
    <property type="entry name" value="Nucleotide_cyclase"/>
</dbReference>
<evidence type="ECO:0000313" key="4">
    <source>
        <dbReference type="EMBL" id="MFD0926210.1"/>
    </source>
</evidence>
<dbReference type="InterPro" id="IPR043128">
    <property type="entry name" value="Rev_trsase/Diguanyl_cyclase"/>
</dbReference>
<dbReference type="CDD" id="cd01948">
    <property type="entry name" value="EAL"/>
    <property type="match status" value="1"/>
</dbReference>
<dbReference type="InterPro" id="IPR013656">
    <property type="entry name" value="PAS_4"/>
</dbReference>
<comment type="caution">
    <text evidence="4">The sequence shown here is derived from an EMBL/GenBank/DDBJ whole genome shotgun (WGS) entry which is preliminary data.</text>
</comment>
<dbReference type="Gene3D" id="3.30.70.270">
    <property type="match status" value="1"/>
</dbReference>
<dbReference type="SMART" id="SM00052">
    <property type="entry name" value="EAL"/>
    <property type="match status" value="1"/>
</dbReference>
<dbReference type="NCBIfam" id="TIGR00229">
    <property type="entry name" value="sensory_box"/>
    <property type="match status" value="2"/>
</dbReference>
<protein>
    <submittedName>
        <fullName evidence="4">EAL domain-containing protein</fullName>
    </submittedName>
</protein>
<feature type="domain" description="EAL" evidence="2">
    <location>
        <begin position="558"/>
        <end position="812"/>
    </location>
</feature>
<dbReference type="Proteomes" id="UP001597068">
    <property type="component" value="Unassembled WGS sequence"/>
</dbReference>
<dbReference type="CDD" id="cd01949">
    <property type="entry name" value="GGDEF"/>
    <property type="match status" value="1"/>
</dbReference>
<organism evidence="4 5">
    <name type="scientific">Williamsia deligens</name>
    <dbReference type="NCBI Taxonomy" id="321325"/>
    <lineage>
        <taxon>Bacteria</taxon>
        <taxon>Bacillati</taxon>
        <taxon>Actinomycetota</taxon>
        <taxon>Actinomycetes</taxon>
        <taxon>Mycobacteriales</taxon>
        <taxon>Nocardiaceae</taxon>
        <taxon>Williamsia</taxon>
    </lineage>
</organism>
<evidence type="ECO:0000256" key="1">
    <source>
        <dbReference type="SAM" id="MobiDB-lite"/>
    </source>
</evidence>
<evidence type="ECO:0000259" key="3">
    <source>
        <dbReference type="PROSITE" id="PS50887"/>
    </source>
</evidence>
<dbReference type="Pfam" id="PF13188">
    <property type="entry name" value="PAS_8"/>
    <property type="match status" value="1"/>
</dbReference>
<dbReference type="CDD" id="cd00130">
    <property type="entry name" value="PAS"/>
    <property type="match status" value="1"/>
</dbReference>
<accession>A0ABW3GBA9</accession>
<dbReference type="SUPFAM" id="SSF55073">
    <property type="entry name" value="Nucleotide cyclase"/>
    <property type="match status" value="1"/>
</dbReference>
<feature type="domain" description="GGDEF" evidence="3">
    <location>
        <begin position="412"/>
        <end position="547"/>
    </location>
</feature>